<evidence type="ECO:0000256" key="17">
    <source>
        <dbReference type="SAM" id="MobiDB-lite"/>
    </source>
</evidence>
<accession>A8U3S6</accession>
<dbReference type="InterPro" id="IPR001584">
    <property type="entry name" value="Integrase_cat-core"/>
</dbReference>
<feature type="compositionally biased region" description="Polar residues" evidence="17">
    <location>
        <begin position="758"/>
        <end position="767"/>
    </location>
</feature>
<evidence type="ECO:0000256" key="5">
    <source>
        <dbReference type="ARBA" id="ARBA00022759"/>
    </source>
</evidence>
<evidence type="ECO:0000256" key="3">
    <source>
        <dbReference type="ARBA" id="ARBA00022722"/>
    </source>
</evidence>
<feature type="compositionally biased region" description="Basic and acidic residues" evidence="17">
    <location>
        <begin position="627"/>
        <end position="637"/>
    </location>
</feature>
<keyword evidence="4" id="KW-0479">Metal-binding</keyword>
<dbReference type="AlphaFoldDB" id="A8U3S6"/>
<dbReference type="InterPro" id="IPR039537">
    <property type="entry name" value="Retrotran_Ty1/copia-like"/>
</dbReference>
<evidence type="ECO:0000256" key="8">
    <source>
        <dbReference type="ARBA" id="ARBA00022884"/>
    </source>
</evidence>
<keyword evidence="1" id="KW-0815">Transposition</keyword>
<evidence type="ECO:0000256" key="9">
    <source>
        <dbReference type="ARBA" id="ARBA00022908"/>
    </source>
</evidence>
<evidence type="ECO:0000256" key="15">
    <source>
        <dbReference type="ARBA" id="ARBA00048173"/>
    </source>
</evidence>
<evidence type="ECO:0000256" key="13">
    <source>
        <dbReference type="ARBA" id="ARBA00023172"/>
    </source>
</evidence>
<evidence type="ECO:0000256" key="1">
    <source>
        <dbReference type="ARBA" id="ARBA00022578"/>
    </source>
</evidence>
<feature type="compositionally biased region" description="Basic and acidic residues" evidence="17">
    <location>
        <begin position="669"/>
        <end position="682"/>
    </location>
</feature>
<evidence type="ECO:0000256" key="12">
    <source>
        <dbReference type="ARBA" id="ARBA00023125"/>
    </source>
</evidence>
<keyword evidence="10" id="KW-0695">RNA-directed DNA polymerase</keyword>
<feature type="region of interest" description="Disordered" evidence="17">
    <location>
        <begin position="751"/>
        <end position="771"/>
    </location>
</feature>
<feature type="region of interest" description="Disordered" evidence="17">
    <location>
        <begin position="603"/>
        <end position="682"/>
    </location>
</feature>
<dbReference type="Pfam" id="PF13976">
    <property type="entry name" value="gag_pre-integrs"/>
    <property type="match status" value="1"/>
</dbReference>
<dbReference type="GO" id="GO:0046872">
    <property type="term" value="F:metal ion binding"/>
    <property type="evidence" value="ECO:0007669"/>
    <property type="project" value="UniProtKB-KW"/>
</dbReference>
<feature type="compositionally biased region" description="Low complexity" evidence="17">
    <location>
        <begin position="613"/>
        <end position="626"/>
    </location>
</feature>
<evidence type="ECO:0000256" key="6">
    <source>
        <dbReference type="ARBA" id="ARBA00022801"/>
    </source>
</evidence>
<evidence type="ECO:0000256" key="10">
    <source>
        <dbReference type="ARBA" id="ARBA00022918"/>
    </source>
</evidence>
<protein>
    <submittedName>
        <fullName evidence="19">TE3</fullName>
    </submittedName>
</protein>
<keyword evidence="5" id="KW-0255">Endonuclease</keyword>
<dbReference type="CDD" id="cd09272">
    <property type="entry name" value="RNase_HI_RT_Ty1"/>
    <property type="match status" value="1"/>
</dbReference>
<dbReference type="GO" id="GO:0003723">
    <property type="term" value="F:RNA binding"/>
    <property type="evidence" value="ECO:0007669"/>
    <property type="project" value="UniProtKB-KW"/>
</dbReference>
<dbReference type="GO" id="GO:0003887">
    <property type="term" value="F:DNA-directed DNA polymerase activity"/>
    <property type="evidence" value="ECO:0007669"/>
    <property type="project" value="UniProtKB-KW"/>
</dbReference>
<keyword evidence="3" id="KW-0540">Nuclease</keyword>
<evidence type="ECO:0000256" key="7">
    <source>
        <dbReference type="ARBA" id="ARBA00022842"/>
    </source>
</evidence>
<dbReference type="GO" id="GO:0016787">
    <property type="term" value="F:hydrolase activity"/>
    <property type="evidence" value="ECO:0007669"/>
    <property type="project" value="UniProtKB-KW"/>
</dbReference>
<dbReference type="PANTHER" id="PTHR42648">
    <property type="entry name" value="TRANSPOSASE, PUTATIVE-RELATED"/>
    <property type="match status" value="1"/>
</dbReference>
<dbReference type="GO" id="GO:0004519">
    <property type="term" value="F:endonuclease activity"/>
    <property type="evidence" value="ECO:0007669"/>
    <property type="project" value="UniProtKB-KW"/>
</dbReference>
<keyword evidence="7" id="KW-0460">Magnesium</keyword>
<dbReference type="PROSITE" id="PS50994">
    <property type="entry name" value="INTEGRASE"/>
    <property type="match status" value="1"/>
</dbReference>
<keyword evidence="11" id="KW-0239">DNA-directed DNA polymerase</keyword>
<dbReference type="GO" id="GO:0003677">
    <property type="term" value="F:DNA binding"/>
    <property type="evidence" value="ECO:0007669"/>
    <property type="project" value="UniProtKB-KW"/>
</dbReference>
<reference evidence="19" key="2">
    <citation type="journal article" date="2008" name="Fungal Genet. Biol.">
        <title>Genetics of avirulence genes in Blumeria graminis f.sp. hordei and physical mapping of AVR(a22) and AVR(a12).</title>
        <authorList>
            <person name="Skamnioti P."/>
            <person name="Pedersen C."/>
            <person name="Al-Chaarani G.R."/>
            <person name="Holefors A."/>
            <person name="Thordal-Christensen H."/>
            <person name="Brown J.K."/>
            <person name="Ridout C.J."/>
        </authorList>
    </citation>
    <scope>NUCLEOTIDE SEQUENCE</scope>
    <source>
        <strain evidence="19">C15</strain>
    </source>
</reference>
<keyword evidence="12" id="KW-0238">DNA-binding</keyword>
<proteinExistence type="predicted"/>
<evidence type="ECO:0000313" key="19">
    <source>
        <dbReference type="EMBL" id="ABW72074.1"/>
    </source>
</evidence>
<evidence type="ECO:0000256" key="2">
    <source>
        <dbReference type="ARBA" id="ARBA00022695"/>
    </source>
</evidence>
<feature type="compositionally biased region" description="Basic and acidic residues" evidence="17">
    <location>
        <begin position="806"/>
        <end position="821"/>
    </location>
</feature>
<dbReference type="GO" id="GO:0006310">
    <property type="term" value="P:DNA recombination"/>
    <property type="evidence" value="ECO:0007669"/>
    <property type="project" value="UniProtKB-KW"/>
</dbReference>
<organism evidence="19">
    <name type="scientific">Blumeria hordei</name>
    <name type="common">Barley powdery mildew</name>
    <name type="synonym">Blumeria graminis f. sp. hordei</name>
    <dbReference type="NCBI Taxonomy" id="2867405"/>
    <lineage>
        <taxon>Eukaryota</taxon>
        <taxon>Fungi</taxon>
        <taxon>Dikarya</taxon>
        <taxon>Ascomycota</taxon>
        <taxon>Pezizomycotina</taxon>
        <taxon>Leotiomycetes</taxon>
        <taxon>Erysiphales</taxon>
        <taxon>Erysiphaceae</taxon>
        <taxon>Blumeria</taxon>
    </lineage>
</organism>
<keyword evidence="8" id="KW-0694">RNA-binding</keyword>
<sequence length="1224" mass="140486">MFVEGTMEVKWLSNWREIRAYTDGKKYARLEDMMSTLRVAVEQRSLRSNPVVASVSNNSRMEPGLDDPCRRCRHKHLNKDCFKQHPELRQYRKVQDKKGKAKTACQEESSDEEEIDKSPIVASILNSNKKRLLYDTGASHHFVPNKNKFINLKKYSKLFKFDQAVGSSSLTHYGTACLSIGKKSYELHDAVYVKVMSLSEYGGYSRISVGAGNLQRLANIVPDPENKMLVLKKIGKPDIKIACLICKNDVYYIRPLNENNSPKEQNNVVAPGVARIPNPIGAQRWHERLGHVGQKILKKTVDCSVGLQSINFSDLSTCETCHLSKAQRFISRDQIITPNKPLDEIFVNTIGKLTAAVNGEQYAVIITDAKTRMRWALNTHSKDQIASLLIQWIEDQKHQYDKRVKIIFRDGGSEFMRTKSYCEQHGIRTDISAPDTPEQNGASEAANKVVLTMARSMLIDARMPSCYWPWAIKHACFIVNRLYCLRTKMVPLIDFLQGLNQPAPEKIDFSNMPRFGCRAYKYIDPKPGKFSPRAETGWFVGFQANTNKNSIIFHPHWTLIQGWKWIESFSPHVTFNEDLMFGDRLHLAAQQSASNFWSNRTSSFFDRSEEPSESSSSTSTDIQTDQQFEREHYREEVSQSIETEDDVPQVPTLPRDPSRDSEIGNNTTNEEHDQGEKFQEEQREYTLAENLEPYLQHQAETNRQTQIGQDMTELSQLQEVIQNHNDFANENEELSYDFNMTGWDPIPPIAGQKRSHSPDSNIHQGPSKNRVVAQPDHEIINEETPYDVIMTGWEPVAPKAGHKRDHSPEAETMQTKRDSKTWQEAMTSPEAKQWMRAAEEEFSSLKEKGAIKIINRTKLPKGRHPMKCKWVFKKKFLADGTVDKWKTRCTAKGFTQRFGIDYQETFAPTPRAETGRLMLIFAHQLNWHRRQGDVPTAILNPELNIDIYMEMPKGFEKKNHIILLRKGLYRLKQAAALWYDDAKATLATQGLYPTTSDVCLYTTKQKDLFVLLHVDDFQVMGPNIAKIEKLMAAHYKKYKLKMVNTDFFLGIHISQPSQNVLRLSQGQYARLLLDRHGLTDCKPAKTHLERLTEPICWRSHLQREVVLSTTEAEYLAATETCRQLQWVKSLLEELNLLEMIEGSKQTNLYVDNQSAISLIKSHDNHRQSKHIALRNFFCREQYQDGKVKVIYVQSSEQLADSLTKPKSTVLLYGSIECRDGNTSQ</sequence>
<dbReference type="GO" id="GO:0015074">
    <property type="term" value="P:DNA integration"/>
    <property type="evidence" value="ECO:0007669"/>
    <property type="project" value="UniProtKB-KW"/>
</dbReference>
<dbReference type="GO" id="GO:0032196">
    <property type="term" value="P:transposition"/>
    <property type="evidence" value="ECO:0007669"/>
    <property type="project" value="UniProtKB-KW"/>
</dbReference>
<dbReference type="InterPro" id="IPR036397">
    <property type="entry name" value="RNaseH_sf"/>
</dbReference>
<keyword evidence="13" id="KW-0233">DNA recombination</keyword>
<dbReference type="VEuPathDB" id="FungiDB:BLGHR1_15888"/>
<evidence type="ECO:0000256" key="14">
    <source>
        <dbReference type="ARBA" id="ARBA00023268"/>
    </source>
</evidence>
<dbReference type="PANTHER" id="PTHR42648:SF11">
    <property type="entry name" value="TRANSPOSON TY4-P GAG-POL POLYPROTEIN"/>
    <property type="match status" value="1"/>
</dbReference>
<comment type="catalytic activity">
    <reaction evidence="15">
        <text>DNA(n) + a 2'-deoxyribonucleoside 5'-triphosphate = DNA(n+1) + diphosphate</text>
        <dbReference type="Rhea" id="RHEA:22508"/>
        <dbReference type="Rhea" id="RHEA-COMP:17339"/>
        <dbReference type="Rhea" id="RHEA-COMP:17340"/>
        <dbReference type="ChEBI" id="CHEBI:33019"/>
        <dbReference type="ChEBI" id="CHEBI:61560"/>
        <dbReference type="ChEBI" id="CHEBI:173112"/>
        <dbReference type="EC" id="2.7.7.49"/>
    </reaction>
</comment>
<dbReference type="SUPFAM" id="SSF53098">
    <property type="entry name" value="Ribonuclease H-like"/>
    <property type="match status" value="1"/>
</dbReference>
<evidence type="ECO:0000256" key="16">
    <source>
        <dbReference type="ARBA" id="ARBA00049244"/>
    </source>
</evidence>
<keyword evidence="9" id="KW-0229">DNA integration</keyword>
<reference evidence="19" key="1">
    <citation type="submission" date="2007-08" db="EMBL/GenBank/DDBJ databases">
        <authorList>
            <person name="Pedersen C.P."/>
            <person name="Holefors A."/>
            <person name="Thordal-Christensen H."/>
        </authorList>
    </citation>
    <scope>NUCLEOTIDE SEQUENCE</scope>
    <source>
        <strain evidence="19">C15</strain>
    </source>
</reference>
<dbReference type="GO" id="GO:0003964">
    <property type="term" value="F:RNA-directed DNA polymerase activity"/>
    <property type="evidence" value="ECO:0007669"/>
    <property type="project" value="UniProtKB-KW"/>
</dbReference>
<keyword evidence="6" id="KW-0378">Hydrolase</keyword>
<evidence type="ECO:0000256" key="4">
    <source>
        <dbReference type="ARBA" id="ARBA00022723"/>
    </source>
</evidence>
<keyword evidence="2" id="KW-0548">Nucleotidyltransferase</keyword>
<keyword evidence="14" id="KW-0511">Multifunctional enzyme</keyword>
<evidence type="ECO:0000259" key="18">
    <source>
        <dbReference type="PROSITE" id="PS50994"/>
    </source>
</evidence>
<evidence type="ECO:0000256" key="11">
    <source>
        <dbReference type="ARBA" id="ARBA00022932"/>
    </source>
</evidence>
<keyword evidence="11" id="KW-0808">Transferase</keyword>
<dbReference type="EMBL" id="EU098096">
    <property type="protein sequence ID" value="ABW72074.1"/>
    <property type="molecule type" value="Genomic_DNA"/>
</dbReference>
<dbReference type="Gene3D" id="3.30.420.10">
    <property type="entry name" value="Ribonuclease H-like superfamily/Ribonuclease H"/>
    <property type="match status" value="1"/>
</dbReference>
<dbReference type="InterPro" id="IPR025724">
    <property type="entry name" value="GAG-pre-integrase_dom"/>
</dbReference>
<dbReference type="InterPro" id="IPR012337">
    <property type="entry name" value="RNaseH-like_sf"/>
</dbReference>
<name>A8U3S6_BLUHO</name>
<feature type="region of interest" description="Disordered" evidence="17">
    <location>
        <begin position="798"/>
        <end position="821"/>
    </location>
</feature>
<dbReference type="GO" id="GO:0005634">
    <property type="term" value="C:nucleus"/>
    <property type="evidence" value="ECO:0007669"/>
    <property type="project" value="UniProtKB-ARBA"/>
</dbReference>
<comment type="catalytic activity">
    <reaction evidence="16">
        <text>DNA(n) + a 2'-deoxyribonucleoside 5'-triphosphate = DNA(n+1) + diphosphate</text>
        <dbReference type="Rhea" id="RHEA:22508"/>
        <dbReference type="Rhea" id="RHEA-COMP:17339"/>
        <dbReference type="Rhea" id="RHEA-COMP:17340"/>
        <dbReference type="ChEBI" id="CHEBI:33019"/>
        <dbReference type="ChEBI" id="CHEBI:61560"/>
        <dbReference type="ChEBI" id="CHEBI:173112"/>
        <dbReference type="EC" id="2.7.7.7"/>
    </reaction>
</comment>
<feature type="domain" description="Integrase catalytic" evidence="18">
    <location>
        <begin position="337"/>
        <end position="499"/>
    </location>
</feature>
<dbReference type="Pfam" id="PF07727">
    <property type="entry name" value="RVT_2"/>
    <property type="match status" value="1"/>
</dbReference>
<dbReference type="InterPro" id="IPR013103">
    <property type="entry name" value="RVT_2"/>
</dbReference>